<evidence type="ECO:0000256" key="3">
    <source>
        <dbReference type="SAM" id="MobiDB-lite"/>
    </source>
</evidence>
<accession>A0ABY8U4M1</accession>
<evidence type="ECO:0000313" key="5">
    <source>
        <dbReference type="EMBL" id="WIA16404.1"/>
    </source>
</evidence>
<evidence type="ECO:0000313" key="6">
    <source>
        <dbReference type="Proteomes" id="UP001244341"/>
    </source>
</evidence>
<dbReference type="EMBL" id="CP126214">
    <property type="protein sequence ID" value="WIA16404.1"/>
    <property type="molecule type" value="Genomic_DNA"/>
</dbReference>
<evidence type="ECO:0000256" key="1">
    <source>
        <dbReference type="ARBA" id="ARBA00004123"/>
    </source>
</evidence>
<dbReference type="InterPro" id="IPR009072">
    <property type="entry name" value="Histone-fold"/>
</dbReference>
<reference evidence="5 6" key="1">
    <citation type="submission" date="2023-05" db="EMBL/GenBank/DDBJ databases">
        <title>A 100% complete, gapless, phased diploid assembly of the Scenedesmus obliquus UTEX 3031 genome.</title>
        <authorList>
            <person name="Biondi T.C."/>
            <person name="Hanschen E.R."/>
            <person name="Kwon T."/>
            <person name="Eng W."/>
            <person name="Kruse C.P.S."/>
            <person name="Koehler S.I."/>
            <person name="Kunde Y."/>
            <person name="Gleasner C.D."/>
            <person name="You Mak K.T."/>
            <person name="Polle J."/>
            <person name="Hovde B.T."/>
            <person name="Starkenburg S.R."/>
        </authorList>
    </citation>
    <scope>NUCLEOTIDE SEQUENCE [LARGE SCALE GENOMIC DNA]</scope>
    <source>
        <strain evidence="5 6">DOE0152z</strain>
    </source>
</reference>
<dbReference type="InterPro" id="IPR051377">
    <property type="entry name" value="DNA_Pol-Epsilon_Subunit"/>
</dbReference>
<dbReference type="Gene3D" id="1.10.20.10">
    <property type="entry name" value="Histone, subunit A"/>
    <property type="match status" value="1"/>
</dbReference>
<feature type="compositionally biased region" description="Acidic residues" evidence="3">
    <location>
        <begin position="176"/>
        <end position="189"/>
    </location>
</feature>
<name>A0ABY8U4M1_TETOB</name>
<comment type="subcellular location">
    <subcellularLocation>
        <location evidence="1">Nucleus</location>
    </subcellularLocation>
</comment>
<dbReference type="PANTHER" id="PTHR46172:SF1">
    <property type="entry name" value="DNA POLYMERASE EPSILON SUBUNIT 3"/>
    <property type="match status" value="1"/>
</dbReference>
<keyword evidence="6" id="KW-1185">Reference proteome</keyword>
<sequence length="189" mass="19521">MASEAQLDIPKPTIKRIVKEKLAAAAGSSEGTKADIQLNKEALLAFGESAKVFISYVTATANDVCKDKKRATLSADDVLTALEETDFAELLPPLKEAYEAYKQSLKEKKDKKAEVSRKRKSAGQAGDGPDGDTAAAAAGEGEGADTKAAADKSPADAADAADEQQEDGAAAAAAAAEDEDMADGEDEAE</sequence>
<feature type="compositionally biased region" description="Basic and acidic residues" evidence="3">
    <location>
        <begin position="105"/>
        <end position="116"/>
    </location>
</feature>
<dbReference type="CDD" id="cd22928">
    <property type="entry name" value="HFD_POLE3_DPB4"/>
    <property type="match status" value="1"/>
</dbReference>
<evidence type="ECO:0000256" key="2">
    <source>
        <dbReference type="ARBA" id="ARBA00023242"/>
    </source>
</evidence>
<keyword evidence="2" id="KW-0539">Nucleus</keyword>
<gene>
    <name evidence="5" type="ORF">OEZ85_013096</name>
</gene>
<protein>
    <recommendedName>
        <fullName evidence="4">Core Histone H2A/H2B/H3 domain-containing protein</fullName>
    </recommendedName>
</protein>
<dbReference type="Proteomes" id="UP001244341">
    <property type="component" value="Chromosome 7b"/>
</dbReference>
<proteinExistence type="predicted"/>
<organism evidence="5 6">
    <name type="scientific">Tetradesmus obliquus</name>
    <name type="common">Green alga</name>
    <name type="synonym">Acutodesmus obliquus</name>
    <dbReference type="NCBI Taxonomy" id="3088"/>
    <lineage>
        <taxon>Eukaryota</taxon>
        <taxon>Viridiplantae</taxon>
        <taxon>Chlorophyta</taxon>
        <taxon>core chlorophytes</taxon>
        <taxon>Chlorophyceae</taxon>
        <taxon>CS clade</taxon>
        <taxon>Sphaeropleales</taxon>
        <taxon>Scenedesmaceae</taxon>
        <taxon>Tetradesmus</taxon>
    </lineage>
</organism>
<dbReference type="SUPFAM" id="SSF47113">
    <property type="entry name" value="Histone-fold"/>
    <property type="match status" value="1"/>
</dbReference>
<dbReference type="Pfam" id="PF00125">
    <property type="entry name" value="Histone"/>
    <property type="match status" value="1"/>
</dbReference>
<dbReference type="InterPro" id="IPR007125">
    <property type="entry name" value="H2A/H2B/H3"/>
</dbReference>
<feature type="region of interest" description="Disordered" evidence="3">
    <location>
        <begin position="105"/>
        <end position="189"/>
    </location>
</feature>
<feature type="compositionally biased region" description="Basic and acidic residues" evidence="3">
    <location>
        <begin position="144"/>
        <end position="154"/>
    </location>
</feature>
<dbReference type="PANTHER" id="PTHR46172">
    <property type="entry name" value="DNA POLYMERASE EPSILON SUBUNIT 3"/>
    <property type="match status" value="1"/>
</dbReference>
<feature type="domain" description="Core Histone H2A/H2B/H3" evidence="4">
    <location>
        <begin position="3"/>
        <end position="82"/>
    </location>
</feature>
<evidence type="ECO:0000259" key="4">
    <source>
        <dbReference type="Pfam" id="PF00125"/>
    </source>
</evidence>